<evidence type="ECO:0000313" key="1">
    <source>
        <dbReference type="EMBL" id="AWN81661.1"/>
    </source>
</evidence>
<gene>
    <name evidence="1" type="ORF">DK880_00332</name>
</gene>
<dbReference type="AlphaFoldDB" id="A0A2Z3L897"/>
<dbReference type="EMBL" id="CP029619">
    <property type="protein sequence ID" value="AWN81661.1"/>
    <property type="molecule type" value="Genomic_DNA"/>
</dbReference>
<dbReference type="KEGG" id="cher:DK880_00332"/>
<keyword evidence="2" id="KW-1185">Reference proteome</keyword>
<organism evidence="1 2">
    <name type="scientific">Candidatus Cardinium hertigii</name>
    <dbReference type="NCBI Taxonomy" id="247481"/>
    <lineage>
        <taxon>Bacteria</taxon>
        <taxon>Pseudomonadati</taxon>
        <taxon>Bacteroidota</taxon>
        <taxon>Cytophagia</taxon>
        <taxon>Cytophagales</taxon>
        <taxon>Amoebophilaceae</taxon>
        <taxon>Candidatus Cardinium</taxon>
    </lineage>
</organism>
<sequence>MYVYTFFVFKLATLYPVTRKLPETGNNPPLGIKLETTLLPINFPKVIEYIGNLPNYPCRNCFFANSSSWVSV</sequence>
<protein>
    <submittedName>
        <fullName evidence="1">Uncharacterized protein</fullName>
    </submittedName>
</protein>
<dbReference type="Proteomes" id="UP000245872">
    <property type="component" value="Chromosome"/>
</dbReference>
<name>A0A2Z3L897_9BACT</name>
<proteinExistence type="predicted"/>
<reference evidence="1 2" key="1">
    <citation type="submission" date="2018-05" db="EMBL/GenBank/DDBJ databases">
        <title>Candidatus Cardinium hertigii Genome Assembly.</title>
        <authorList>
            <person name="Showmaker K.C."/>
            <person name="Walden K.O."/>
            <person name="Fields C.J."/>
            <person name="Lambert K.N."/>
            <person name="Hudson M.E."/>
        </authorList>
    </citation>
    <scope>NUCLEOTIDE SEQUENCE [LARGE SCALE GENOMIC DNA]</scope>
    <source>
        <strain evidence="2">cHgTN10</strain>
    </source>
</reference>
<evidence type="ECO:0000313" key="2">
    <source>
        <dbReference type="Proteomes" id="UP000245872"/>
    </source>
</evidence>
<accession>A0A2Z3L897</accession>